<dbReference type="AlphaFoldDB" id="A0A699Z1J2"/>
<evidence type="ECO:0000256" key="2">
    <source>
        <dbReference type="SAM" id="Phobius"/>
    </source>
</evidence>
<gene>
    <name evidence="3" type="ORF">HaLaN_12799</name>
</gene>
<feature type="region of interest" description="Disordered" evidence="1">
    <location>
        <begin position="847"/>
        <end position="888"/>
    </location>
</feature>
<feature type="compositionally biased region" description="Gly residues" evidence="1">
    <location>
        <begin position="723"/>
        <end position="741"/>
    </location>
</feature>
<dbReference type="EMBL" id="BLLF01000990">
    <property type="protein sequence ID" value="GFH16387.1"/>
    <property type="molecule type" value="Genomic_DNA"/>
</dbReference>
<organism evidence="3 4">
    <name type="scientific">Haematococcus lacustris</name>
    <name type="common">Green alga</name>
    <name type="synonym">Haematococcus pluvialis</name>
    <dbReference type="NCBI Taxonomy" id="44745"/>
    <lineage>
        <taxon>Eukaryota</taxon>
        <taxon>Viridiplantae</taxon>
        <taxon>Chlorophyta</taxon>
        <taxon>core chlorophytes</taxon>
        <taxon>Chlorophyceae</taxon>
        <taxon>CS clade</taxon>
        <taxon>Chlamydomonadales</taxon>
        <taxon>Haematococcaceae</taxon>
        <taxon>Haematococcus</taxon>
    </lineage>
</organism>
<feature type="non-terminal residue" evidence="3">
    <location>
        <position position="1037"/>
    </location>
</feature>
<keyword evidence="2" id="KW-0472">Membrane</keyword>
<evidence type="ECO:0008006" key="5">
    <source>
        <dbReference type="Google" id="ProtNLM"/>
    </source>
</evidence>
<feature type="compositionally biased region" description="Polar residues" evidence="1">
    <location>
        <begin position="911"/>
        <end position="922"/>
    </location>
</feature>
<sequence>MLDLPSRPARQPLTSRAAGLEAGGKDSPLDDRCTGASAPCLAGRQHYRRPAATLASFRPEWAFFDSQWNNIMITVMGSLCYVDSLAIDPSQVPSETLSVVQQIQLEPFGVLTKLSTLTALPAVGTLGSDLLNTSNPAVRAATLKQIKGRRISMSGLISQTDGTWAVTFRIPVFVDSNQPDELFGRPVGPTECGVPEGCYTPSTFFASGRKWWGFVSAVASTSFINSWLADEPLFTGPNALLYRVTTTLPSGETAVIATNTQQQHLQGSLVYEMATTSFADPDDPLAAPWRTEVAPRDGWVSPWRDGVLALVVLLSLILCGLLTAFLVHWRMHQMLLFSLVPKTLVAQLREGDAFLADNKELGLVMQGTPAERMLALLGQVLHGLQPRVSEVLYLKAALLQSWNLYQPLDLGKQLQERNVEDDVARSLMRELQGLQYTQPEPPLPRSSHESKLSSVHSDSPEFSNLTDALAALVAPAPDRVTFHSEGGHTSGRRSGTGEPGSSRASAVCTTQPAAPSAASAGPSRRTSPFNAAAVRRASLGLLNLSRPLSPYVPTSSLGMPGADNPLFNSQPSIQPPEDTRVEVGADSLAAEQVDKPRSSKAMRQAAGMFSSTSSAVRRLSMLMSSKPAPRRLSLKGLPAAATLDLQEPEQDMRGSAPSASPPSTLSATPRSPAFTARVWTAAAERPDDKAGKGSLLVRARSFGGAVQAPVLDQAVATSDSGGREAGVGNGSRAGRGVGVGGRAETPDDRPSRFSPCSRTSRPSKPFARLSPACHSVNLSLRGLMEDECSSRNSTPLMFERPSFSLHQGQAEPRASRASPASLGAKVKQSCNRRASQLAAADPPLSFQVPALDAEPGSQPSSLEVTATHDPLPNPTASAPSDEPSWSQQVKALLPEAASDISRGLESGGGREQTSSDKLIATTQQQRQRRKSSLKDSIRRWTFKLGTGTPDGQGTSLAPGSSCAASNSWQLAICAMCAVKQQPTGADSHSLTNDAQGAPGTPCCDSDCHTLTHTRAHPLTLAHICTGSAGRKSQATAQ</sequence>
<feature type="compositionally biased region" description="Polar residues" evidence="1">
    <location>
        <begin position="502"/>
        <end position="511"/>
    </location>
</feature>
<feature type="region of interest" description="Disordered" evidence="1">
    <location>
        <begin position="803"/>
        <end position="828"/>
    </location>
</feature>
<keyword evidence="4" id="KW-1185">Reference proteome</keyword>
<feature type="transmembrane region" description="Helical" evidence="2">
    <location>
        <begin position="307"/>
        <end position="329"/>
    </location>
</feature>
<evidence type="ECO:0000313" key="4">
    <source>
        <dbReference type="Proteomes" id="UP000485058"/>
    </source>
</evidence>
<keyword evidence="2" id="KW-0812">Transmembrane</keyword>
<feature type="region of interest" description="Disordered" evidence="1">
    <location>
        <begin position="1"/>
        <end position="31"/>
    </location>
</feature>
<comment type="caution">
    <text evidence="3">The sequence shown here is derived from an EMBL/GenBank/DDBJ whole genome shotgun (WGS) entry which is preliminary data.</text>
</comment>
<evidence type="ECO:0000256" key="1">
    <source>
        <dbReference type="SAM" id="MobiDB-lite"/>
    </source>
</evidence>
<feature type="region of interest" description="Disordered" evidence="1">
    <location>
        <begin position="901"/>
        <end position="938"/>
    </location>
</feature>
<accession>A0A699Z1J2</accession>
<feature type="compositionally biased region" description="Low complexity" evidence="1">
    <location>
        <begin position="512"/>
        <end position="528"/>
    </location>
</feature>
<evidence type="ECO:0000313" key="3">
    <source>
        <dbReference type="EMBL" id="GFH16387.1"/>
    </source>
</evidence>
<feature type="compositionally biased region" description="Low complexity" evidence="1">
    <location>
        <begin position="655"/>
        <end position="671"/>
    </location>
</feature>
<protein>
    <recommendedName>
        <fullName evidence="5">CHASE domain-containing protein</fullName>
    </recommendedName>
</protein>
<feature type="region of interest" description="Disordered" evidence="1">
    <location>
        <begin position="717"/>
        <end position="769"/>
    </location>
</feature>
<feature type="region of interest" description="Disordered" evidence="1">
    <location>
        <begin position="434"/>
        <end position="460"/>
    </location>
</feature>
<feature type="compositionally biased region" description="Polar residues" evidence="1">
    <location>
        <begin position="874"/>
        <end position="888"/>
    </location>
</feature>
<proteinExistence type="predicted"/>
<name>A0A699Z1J2_HAELA</name>
<dbReference type="Proteomes" id="UP000485058">
    <property type="component" value="Unassembled WGS sequence"/>
</dbReference>
<keyword evidence="2" id="KW-1133">Transmembrane helix</keyword>
<reference evidence="3 4" key="1">
    <citation type="submission" date="2020-02" db="EMBL/GenBank/DDBJ databases">
        <title>Draft genome sequence of Haematococcus lacustris strain NIES-144.</title>
        <authorList>
            <person name="Morimoto D."/>
            <person name="Nakagawa S."/>
            <person name="Yoshida T."/>
            <person name="Sawayama S."/>
        </authorList>
    </citation>
    <scope>NUCLEOTIDE SEQUENCE [LARGE SCALE GENOMIC DNA]</scope>
    <source>
        <strain evidence="3 4">NIES-144</strain>
    </source>
</reference>
<feature type="region of interest" description="Disordered" evidence="1">
    <location>
        <begin position="480"/>
        <end position="528"/>
    </location>
</feature>
<feature type="region of interest" description="Disordered" evidence="1">
    <location>
        <begin position="648"/>
        <end position="671"/>
    </location>
</feature>